<evidence type="ECO:0000313" key="3">
    <source>
        <dbReference type="Proteomes" id="UP000279236"/>
    </source>
</evidence>
<feature type="compositionally biased region" description="Low complexity" evidence="1">
    <location>
        <begin position="113"/>
        <end position="133"/>
    </location>
</feature>
<sequence length="468" mass="50250">MLAKLKKRSSMSAAPAAPPPPPPRRAGTVGAVGSSSPAGLSGSGPTSTRSSTAPTPAQSPAPLRVPYAARPSKASAPPAPSTPSAPPSLPPRRTNTVTARGSAAFPPPPRAPQLPARASSVSSSTRSTPPLRAAGYEARSKMGSGYEAREPRLRVAYQTRDVVLAAPQLILPTPSPGLEAREDPFTPPYTPTESPFVPPTPPGRPTPPESLSTMAPTPGRSPFPPVGENPEDQLEIPPLRSVHQPPPLPSRPQQVDTQYPLSPYSEEEEPDAPSRPQRVLNLPQPYNMTESLRRFQFALTTAYDGDELAELLLSTKPAQVGDIHTLYAAAAYANVWIVLDREFLETMRRAEKRYNTDFCTVVAMIHLVLHRLPVYEFIETEEDDGYDVDRPVFREELEERPHRIQSTARRGGKHMTKAISKLHRSSTLMVPRGGGSGGSGGELSHAASAMATTAGKWRKGLKAKVAAM</sequence>
<reference evidence="2 3" key="1">
    <citation type="submission" date="2018-11" db="EMBL/GenBank/DDBJ databases">
        <title>Genome sequence of Apiotrichum porosum DSM 27194.</title>
        <authorList>
            <person name="Aliyu H."/>
            <person name="Gorte O."/>
            <person name="Ochsenreither K."/>
        </authorList>
    </citation>
    <scope>NUCLEOTIDE SEQUENCE [LARGE SCALE GENOMIC DNA]</scope>
    <source>
        <strain evidence="2 3">DSM 27194</strain>
    </source>
</reference>
<evidence type="ECO:0000313" key="2">
    <source>
        <dbReference type="EMBL" id="RSH76575.1"/>
    </source>
</evidence>
<feature type="compositionally biased region" description="Pro residues" evidence="1">
    <location>
        <begin position="77"/>
        <end position="90"/>
    </location>
</feature>
<dbReference type="EMBL" id="RSCE01000023">
    <property type="protein sequence ID" value="RSH76575.1"/>
    <property type="molecule type" value="Genomic_DNA"/>
</dbReference>
<protein>
    <submittedName>
        <fullName evidence="2">Uncharacterized protein</fullName>
    </submittedName>
</protein>
<feature type="region of interest" description="Disordered" evidence="1">
    <location>
        <begin position="1"/>
        <end position="150"/>
    </location>
</feature>
<feature type="compositionally biased region" description="Low complexity" evidence="1">
    <location>
        <begin position="25"/>
        <end position="76"/>
    </location>
</feature>
<feature type="compositionally biased region" description="Pro residues" evidence="1">
    <location>
        <begin position="185"/>
        <end position="208"/>
    </location>
</feature>
<proteinExistence type="predicted"/>
<evidence type="ECO:0000256" key="1">
    <source>
        <dbReference type="SAM" id="MobiDB-lite"/>
    </source>
</evidence>
<organism evidence="2 3">
    <name type="scientific">Apiotrichum porosum</name>
    <dbReference type="NCBI Taxonomy" id="105984"/>
    <lineage>
        <taxon>Eukaryota</taxon>
        <taxon>Fungi</taxon>
        <taxon>Dikarya</taxon>
        <taxon>Basidiomycota</taxon>
        <taxon>Agaricomycotina</taxon>
        <taxon>Tremellomycetes</taxon>
        <taxon>Trichosporonales</taxon>
        <taxon>Trichosporonaceae</taxon>
        <taxon>Apiotrichum</taxon>
    </lineage>
</organism>
<name>A0A427XCJ9_9TREE</name>
<dbReference type="AlphaFoldDB" id="A0A427XCJ9"/>
<feature type="compositionally biased region" description="Polar residues" evidence="1">
    <location>
        <begin position="251"/>
        <end position="260"/>
    </location>
</feature>
<dbReference type="Proteomes" id="UP000279236">
    <property type="component" value="Unassembled WGS sequence"/>
</dbReference>
<accession>A0A427XCJ9</accession>
<comment type="caution">
    <text evidence="2">The sequence shown here is derived from an EMBL/GenBank/DDBJ whole genome shotgun (WGS) entry which is preliminary data.</text>
</comment>
<gene>
    <name evidence="2" type="ORF">EHS24_005460</name>
</gene>
<keyword evidence="3" id="KW-1185">Reference proteome</keyword>
<dbReference type="RefSeq" id="XP_028471722.1">
    <property type="nucleotide sequence ID" value="XM_028620983.1"/>
</dbReference>
<feature type="region of interest" description="Disordered" evidence="1">
    <location>
        <begin position="168"/>
        <end position="281"/>
    </location>
</feature>
<dbReference type="GeneID" id="39590003"/>